<accession>A0AAN7RYV6</accession>
<gene>
    <name evidence="1" type="ORF">QYF61_003872</name>
</gene>
<dbReference type="AlphaFoldDB" id="A0AAN7RYV6"/>
<proteinExistence type="predicted"/>
<evidence type="ECO:0000313" key="1">
    <source>
        <dbReference type="EMBL" id="KAK4821825.1"/>
    </source>
</evidence>
<dbReference type="Proteomes" id="UP001333110">
    <property type="component" value="Unassembled WGS sequence"/>
</dbReference>
<sequence length="166" mass="18798">MGQTTTTVQHKTDVLFMSVEATRIILNSTIQIPCAVRLFQFITVTVDSSLMGRNLKEAIFKATNTFMTTFMADGKLPYSHSIPSSQITVVNPIASMKLTRPHLEYCIQLWGPQHKTDMDLLEQVPRKATKMIRGTEHLSCEERLRELGLFSLEKRRLQGALIAAFQ</sequence>
<comment type="caution">
    <text evidence="1">The sequence shown here is derived from an EMBL/GenBank/DDBJ whole genome shotgun (WGS) entry which is preliminary data.</text>
</comment>
<keyword evidence="2" id="KW-1185">Reference proteome</keyword>
<name>A0AAN7RYV6_MYCAM</name>
<organism evidence="1 2">
    <name type="scientific">Mycteria americana</name>
    <name type="common">Wood stork</name>
    <dbReference type="NCBI Taxonomy" id="33587"/>
    <lineage>
        <taxon>Eukaryota</taxon>
        <taxon>Metazoa</taxon>
        <taxon>Chordata</taxon>
        <taxon>Craniata</taxon>
        <taxon>Vertebrata</taxon>
        <taxon>Euteleostomi</taxon>
        <taxon>Archelosauria</taxon>
        <taxon>Archosauria</taxon>
        <taxon>Dinosauria</taxon>
        <taxon>Saurischia</taxon>
        <taxon>Theropoda</taxon>
        <taxon>Coelurosauria</taxon>
        <taxon>Aves</taxon>
        <taxon>Neognathae</taxon>
        <taxon>Neoaves</taxon>
        <taxon>Aequornithes</taxon>
        <taxon>Ciconiiformes</taxon>
        <taxon>Ciconiidae</taxon>
        <taxon>Mycteria</taxon>
    </lineage>
</organism>
<reference evidence="1 2" key="1">
    <citation type="journal article" date="2023" name="J. Hered.">
        <title>Chromosome-level genome of the wood stork (Mycteria americana) provides insight into avian chromosome evolution.</title>
        <authorList>
            <person name="Flamio R. Jr."/>
            <person name="Ramstad K.M."/>
        </authorList>
    </citation>
    <scope>NUCLEOTIDE SEQUENCE [LARGE SCALE GENOMIC DNA]</scope>
    <source>
        <strain evidence="1">JAX WOST 10</strain>
    </source>
</reference>
<protein>
    <submittedName>
        <fullName evidence="1">Uncharacterized protein</fullName>
    </submittedName>
</protein>
<evidence type="ECO:0000313" key="2">
    <source>
        <dbReference type="Proteomes" id="UP001333110"/>
    </source>
</evidence>
<dbReference type="EMBL" id="JAUNZN010000004">
    <property type="protein sequence ID" value="KAK4821825.1"/>
    <property type="molecule type" value="Genomic_DNA"/>
</dbReference>